<reference evidence="1 2" key="1">
    <citation type="submission" date="2013-11" db="EMBL/GenBank/DDBJ databases">
        <title>Whole genome shotgun sequence of Vibrio halioticoli NBRC 102217.</title>
        <authorList>
            <person name="Isaki S."/>
            <person name="Kimura A."/>
            <person name="Ohji S."/>
            <person name="Hosoyama A."/>
            <person name="Fujita N."/>
            <person name="Hashimoto M."/>
            <person name="Hosoyama Y."/>
            <person name="Yamazoe A."/>
        </authorList>
    </citation>
    <scope>NUCLEOTIDE SEQUENCE [LARGE SCALE GENOMIC DNA]</scope>
    <source>
        <strain evidence="1 2">NBRC 102217</strain>
    </source>
</reference>
<protein>
    <submittedName>
        <fullName evidence="1">Uncharacterized protein</fullName>
    </submittedName>
</protein>
<dbReference type="Proteomes" id="UP000017800">
    <property type="component" value="Unassembled WGS sequence"/>
</dbReference>
<dbReference type="AlphaFoldDB" id="V5F6L1"/>
<evidence type="ECO:0000313" key="2">
    <source>
        <dbReference type="Proteomes" id="UP000017800"/>
    </source>
</evidence>
<evidence type="ECO:0000313" key="1">
    <source>
        <dbReference type="EMBL" id="GAD91354.1"/>
    </source>
</evidence>
<keyword evidence="2" id="KW-1185">Reference proteome</keyword>
<accession>V5F6L1</accession>
<gene>
    <name evidence="1" type="ORF">VHA01S_086_00070</name>
</gene>
<sequence>MLSDNCADHKLPSVNYAKESNKIIDLQWACCGMNSGFSFMINTSQDCDLS</sequence>
<comment type="caution">
    <text evidence="1">The sequence shown here is derived from an EMBL/GenBank/DDBJ whole genome shotgun (WGS) entry which is preliminary data.</text>
</comment>
<dbReference type="EMBL" id="BAUJ01000086">
    <property type="protein sequence ID" value="GAD91354.1"/>
    <property type="molecule type" value="Genomic_DNA"/>
</dbReference>
<organism evidence="1 2">
    <name type="scientific">Vibrio halioticoli NBRC 102217</name>
    <dbReference type="NCBI Taxonomy" id="1219072"/>
    <lineage>
        <taxon>Bacteria</taxon>
        <taxon>Pseudomonadati</taxon>
        <taxon>Pseudomonadota</taxon>
        <taxon>Gammaproteobacteria</taxon>
        <taxon>Vibrionales</taxon>
        <taxon>Vibrionaceae</taxon>
        <taxon>Vibrio</taxon>
    </lineage>
</organism>
<name>V5F6L1_9VIBR</name>
<proteinExistence type="predicted"/>